<dbReference type="FunCoup" id="A0A6P8NMD6">
    <property type="interactions" value="23"/>
</dbReference>
<evidence type="ECO:0000256" key="1">
    <source>
        <dbReference type="SAM" id="Phobius"/>
    </source>
</evidence>
<dbReference type="KEGG" id="gsh:117348840"/>
<dbReference type="GeneID" id="117348840"/>
<accession>A0A6P8NMD6</accession>
<name>A0A6P8NMD6_GEOSA</name>
<evidence type="ECO:0000313" key="2">
    <source>
        <dbReference type="Proteomes" id="UP000515159"/>
    </source>
</evidence>
<protein>
    <submittedName>
        <fullName evidence="3">SLP adapter and CSK-interacting membrane protein</fullName>
    </submittedName>
</protein>
<evidence type="ECO:0000313" key="3">
    <source>
        <dbReference type="RefSeq" id="XP_033777272.1"/>
    </source>
</evidence>
<proteinExistence type="predicted"/>
<gene>
    <name evidence="3" type="primary">SCIMP</name>
</gene>
<dbReference type="GO" id="GO:0001772">
    <property type="term" value="C:immunological synapse"/>
    <property type="evidence" value="ECO:0007669"/>
    <property type="project" value="InterPro"/>
</dbReference>
<dbReference type="InterPro" id="IPR028181">
    <property type="entry name" value="SCIMP"/>
</dbReference>
<keyword evidence="1" id="KW-0812">Transmembrane</keyword>
<dbReference type="Pfam" id="PF15050">
    <property type="entry name" value="SCIMP"/>
    <property type="match status" value="1"/>
</dbReference>
<dbReference type="InParanoid" id="A0A6P8NMD6"/>
<reference evidence="3" key="1">
    <citation type="submission" date="2025-08" db="UniProtKB">
        <authorList>
            <consortium name="RefSeq"/>
        </authorList>
    </citation>
    <scope>IDENTIFICATION</scope>
</reference>
<feature type="transmembrane region" description="Helical" evidence="1">
    <location>
        <begin position="6"/>
        <end position="31"/>
    </location>
</feature>
<dbReference type="CTD" id="388325"/>
<keyword evidence="2" id="KW-1185">Reference proteome</keyword>
<dbReference type="GO" id="GO:0097197">
    <property type="term" value="C:tetraspanin-enriched microdomain"/>
    <property type="evidence" value="ECO:0007669"/>
    <property type="project" value="InterPro"/>
</dbReference>
<dbReference type="AlphaFoldDB" id="A0A6P8NMD6"/>
<dbReference type="RefSeq" id="XP_033777272.1">
    <property type="nucleotide sequence ID" value="XM_033921381.1"/>
</dbReference>
<keyword evidence="1" id="KW-1133">Transmembrane helix</keyword>
<dbReference type="Proteomes" id="UP000515159">
    <property type="component" value="Chromosome 15"/>
</dbReference>
<organism evidence="2 3">
    <name type="scientific">Geotrypetes seraphini</name>
    <name type="common">Gaboon caecilian</name>
    <name type="synonym">Caecilia seraphini</name>
    <dbReference type="NCBI Taxonomy" id="260995"/>
    <lineage>
        <taxon>Eukaryota</taxon>
        <taxon>Metazoa</taxon>
        <taxon>Chordata</taxon>
        <taxon>Craniata</taxon>
        <taxon>Vertebrata</taxon>
        <taxon>Euteleostomi</taxon>
        <taxon>Amphibia</taxon>
        <taxon>Gymnophiona</taxon>
        <taxon>Geotrypetes</taxon>
    </lineage>
</organism>
<keyword evidence="1" id="KW-0472">Membrane</keyword>
<dbReference type="PROSITE" id="PS51257">
    <property type="entry name" value="PROKAR_LIPOPROTEIN"/>
    <property type="match status" value="1"/>
</dbReference>
<dbReference type="OrthoDB" id="9835673at2759"/>
<sequence length="149" mass="17350">MDWIRKYFWVLVIVGILLVSCIIGIIMFCVCRTQLPRGLSRRIRQSFAVKRKVEKNIEDNRVYLENTIYQRSGDAPSVPSRIAITESKTNAFYPNYNIMETQRSPKVISLPDKRTSDCGYVEVLSEDETDYDDTAMPGTVEYDHEIRRM</sequence>